<reference evidence="2" key="1">
    <citation type="journal article" date="2021" name="PeerJ">
        <title>Extensive microbial diversity within the chicken gut microbiome revealed by metagenomics and culture.</title>
        <authorList>
            <person name="Gilroy R."/>
            <person name="Ravi A."/>
            <person name="Getino M."/>
            <person name="Pursley I."/>
            <person name="Horton D.L."/>
            <person name="Alikhan N.F."/>
            <person name="Baker D."/>
            <person name="Gharbi K."/>
            <person name="Hall N."/>
            <person name="Watson M."/>
            <person name="Adriaenssens E.M."/>
            <person name="Foster-Nyarko E."/>
            <person name="Jarju S."/>
            <person name="Secka A."/>
            <person name="Antonio M."/>
            <person name="Oren A."/>
            <person name="Chaudhuri R.R."/>
            <person name="La Ragione R."/>
            <person name="Hildebrand F."/>
            <person name="Pallen M.J."/>
        </authorList>
    </citation>
    <scope>NUCLEOTIDE SEQUENCE</scope>
    <source>
        <strain evidence="2">ChiHjej12B11-16260</strain>
    </source>
</reference>
<feature type="domain" description="BioF2-like acetyltransferase" evidence="1">
    <location>
        <begin position="161"/>
        <end position="283"/>
    </location>
</feature>
<dbReference type="Pfam" id="PF13480">
    <property type="entry name" value="Acetyltransf_6"/>
    <property type="match status" value="1"/>
</dbReference>
<proteinExistence type="predicted"/>
<dbReference type="Proteomes" id="UP000824246">
    <property type="component" value="Unassembled WGS sequence"/>
</dbReference>
<gene>
    <name evidence="2" type="ORF">H9982_05275</name>
</gene>
<evidence type="ECO:0000259" key="1">
    <source>
        <dbReference type="Pfam" id="PF13480"/>
    </source>
</evidence>
<protein>
    <submittedName>
        <fullName evidence="2">GNAT family N-acetyltransferase</fullName>
    </submittedName>
</protein>
<evidence type="ECO:0000313" key="2">
    <source>
        <dbReference type="EMBL" id="HIX45612.1"/>
    </source>
</evidence>
<dbReference type="AlphaFoldDB" id="A0A9D1VS46"/>
<comment type="caution">
    <text evidence="2">The sequence shown here is derived from an EMBL/GenBank/DDBJ whole genome shotgun (WGS) entry which is preliminary data.</text>
</comment>
<sequence length="314" mass="35358">MNQLLTAKIYDPQDKAVWDDLTMRSAGGTFLFLRDYMEYHASRFDDYSLLFYRKGVPIAIFPANRQGDTVISHGGLTYGGIVAGPETSTAQILDIFDTLTAFLRESGIRHLVYKCVPYIYQRYPHAGDLYALYRAGATRIACNLSSTIEPARQQPYAELRRRGIKKALRTGVTIGESDDYAPFWEILSHNLREKFNTAPVHSLEEITMLHARFPNQIKLYTATLHNTTVAGTVIYDTGEVAHAQYICASPEGKQTGALDLLFARLIETTYSGHRYFDFGISTEQNGTYLNTGLLSQKEGFGARGTLYEIYRVDL</sequence>
<reference evidence="2" key="2">
    <citation type="submission" date="2021-04" db="EMBL/GenBank/DDBJ databases">
        <authorList>
            <person name="Gilroy R."/>
        </authorList>
    </citation>
    <scope>NUCLEOTIDE SEQUENCE</scope>
    <source>
        <strain evidence="2">ChiHjej12B11-16260</strain>
    </source>
</reference>
<dbReference type="InterPro" id="IPR016181">
    <property type="entry name" value="Acyl_CoA_acyltransferase"/>
</dbReference>
<name>A0A9D1VS46_9BACT</name>
<dbReference type="Gene3D" id="3.40.630.30">
    <property type="match status" value="1"/>
</dbReference>
<accession>A0A9D1VS46</accession>
<evidence type="ECO:0000313" key="3">
    <source>
        <dbReference type="Proteomes" id="UP000824246"/>
    </source>
</evidence>
<dbReference type="InterPro" id="IPR038740">
    <property type="entry name" value="BioF2-like_GNAT_dom"/>
</dbReference>
<dbReference type="EMBL" id="DXFB01000139">
    <property type="protein sequence ID" value="HIX45612.1"/>
    <property type="molecule type" value="Genomic_DNA"/>
</dbReference>
<organism evidence="2 3">
    <name type="scientific">Candidatus Barnesiella excrementipullorum</name>
    <dbReference type="NCBI Taxonomy" id="2838479"/>
    <lineage>
        <taxon>Bacteria</taxon>
        <taxon>Pseudomonadati</taxon>
        <taxon>Bacteroidota</taxon>
        <taxon>Bacteroidia</taxon>
        <taxon>Bacteroidales</taxon>
        <taxon>Barnesiellaceae</taxon>
        <taxon>Barnesiella</taxon>
    </lineage>
</organism>
<dbReference type="SUPFAM" id="SSF55729">
    <property type="entry name" value="Acyl-CoA N-acyltransferases (Nat)"/>
    <property type="match status" value="1"/>
</dbReference>